<sequence length="147" mass="16844">MSENLSLKKDTVQETMLGPLWARANRSQLYHGILEDPKAVEILEKIEYDFSDIEKLLGDWRGIGLLVRARSLDDAVVGAIRGPIAGLTTGYLGTLLYDLLFYSTILAFTLPELIQLPLLGNKTFPYYPRLHLQKHIYNTWFSFLERQ</sequence>
<comment type="caution">
    <text evidence="1">The sequence shown here is derived from an EMBL/GenBank/DDBJ whole genome shotgun (WGS) entry which is preliminary data.</text>
</comment>
<dbReference type="AlphaFoldDB" id="X1C1A1"/>
<dbReference type="InterPro" id="IPR029063">
    <property type="entry name" value="SAM-dependent_MTases_sf"/>
</dbReference>
<dbReference type="Gene3D" id="3.40.50.150">
    <property type="entry name" value="Vaccinia Virus protein VP39"/>
    <property type="match status" value="1"/>
</dbReference>
<proteinExistence type="predicted"/>
<dbReference type="EMBL" id="BART01029422">
    <property type="protein sequence ID" value="GAH01037.1"/>
    <property type="molecule type" value="Genomic_DNA"/>
</dbReference>
<dbReference type="SUPFAM" id="SSF53335">
    <property type="entry name" value="S-adenosyl-L-methionine-dependent methyltransferases"/>
    <property type="match status" value="1"/>
</dbReference>
<reference evidence="1" key="1">
    <citation type="journal article" date="2014" name="Front. Microbiol.">
        <title>High frequency of phylogenetically diverse reductive dehalogenase-homologous genes in deep subseafloor sedimentary metagenomes.</title>
        <authorList>
            <person name="Kawai M."/>
            <person name="Futagami T."/>
            <person name="Toyoda A."/>
            <person name="Takaki Y."/>
            <person name="Nishi S."/>
            <person name="Hori S."/>
            <person name="Arai W."/>
            <person name="Tsubouchi T."/>
            <person name="Morono Y."/>
            <person name="Uchiyama I."/>
            <person name="Ito T."/>
            <person name="Fujiyama A."/>
            <person name="Inagaki F."/>
            <person name="Takami H."/>
        </authorList>
    </citation>
    <scope>NUCLEOTIDE SEQUENCE</scope>
    <source>
        <strain evidence="1">Expedition CK06-06</strain>
    </source>
</reference>
<name>X1C1A1_9ZZZZ</name>
<gene>
    <name evidence="1" type="ORF">S01H4_51631</name>
</gene>
<evidence type="ECO:0000313" key="1">
    <source>
        <dbReference type="EMBL" id="GAH01037.1"/>
    </source>
</evidence>
<accession>X1C1A1</accession>
<protein>
    <submittedName>
        <fullName evidence="1">Uncharacterized protein</fullName>
    </submittedName>
</protein>
<organism evidence="1">
    <name type="scientific">marine sediment metagenome</name>
    <dbReference type="NCBI Taxonomy" id="412755"/>
    <lineage>
        <taxon>unclassified sequences</taxon>
        <taxon>metagenomes</taxon>
        <taxon>ecological metagenomes</taxon>
    </lineage>
</organism>